<dbReference type="AlphaFoldDB" id="A0A3E4QRL5"/>
<dbReference type="PRINTS" id="PR00413">
    <property type="entry name" value="HADHALOGNASE"/>
</dbReference>
<dbReference type="Proteomes" id="UP000260943">
    <property type="component" value="Unassembled WGS sequence"/>
</dbReference>
<dbReference type="InterPro" id="IPR023214">
    <property type="entry name" value="HAD_sf"/>
</dbReference>
<evidence type="ECO:0000313" key="3">
    <source>
        <dbReference type="Proteomes" id="UP000260943"/>
    </source>
</evidence>
<keyword evidence="1 2" id="KW-0378">Hydrolase</keyword>
<dbReference type="InterPro" id="IPR036412">
    <property type="entry name" value="HAD-like_sf"/>
</dbReference>
<dbReference type="GO" id="GO:0016787">
    <property type="term" value="F:hydrolase activity"/>
    <property type="evidence" value="ECO:0007669"/>
    <property type="project" value="UniProtKB-KW"/>
</dbReference>
<dbReference type="EMBL" id="QSRJ01000008">
    <property type="protein sequence ID" value="RGL09721.1"/>
    <property type="molecule type" value="Genomic_DNA"/>
</dbReference>
<dbReference type="PANTHER" id="PTHR43316:SF3">
    <property type="entry name" value="HALOACID DEHALOGENASE, TYPE II (AFU_ORTHOLOGUE AFUA_2G07750)-RELATED"/>
    <property type="match status" value="1"/>
</dbReference>
<name>A0A3E4QRL5_9ACTN</name>
<organism evidence="2 3">
    <name type="scientific">Collinsella tanakaei</name>
    <dbReference type="NCBI Taxonomy" id="626935"/>
    <lineage>
        <taxon>Bacteria</taxon>
        <taxon>Bacillati</taxon>
        <taxon>Actinomycetota</taxon>
        <taxon>Coriobacteriia</taxon>
        <taxon>Coriobacteriales</taxon>
        <taxon>Coriobacteriaceae</taxon>
        <taxon>Collinsella</taxon>
    </lineage>
</organism>
<dbReference type="SUPFAM" id="SSF56784">
    <property type="entry name" value="HAD-like"/>
    <property type="match status" value="1"/>
</dbReference>
<reference evidence="2 3" key="1">
    <citation type="submission" date="2018-08" db="EMBL/GenBank/DDBJ databases">
        <title>A genome reference for cultivated species of the human gut microbiota.</title>
        <authorList>
            <person name="Zou Y."/>
            <person name="Xue W."/>
            <person name="Luo G."/>
        </authorList>
    </citation>
    <scope>NUCLEOTIDE SEQUENCE [LARGE SCALE GENOMIC DNA]</scope>
    <source>
        <strain evidence="2 3">TF08-14</strain>
    </source>
</reference>
<dbReference type="PANTHER" id="PTHR43316">
    <property type="entry name" value="HYDROLASE, HALOACID DELAHOGENASE-RELATED"/>
    <property type="match status" value="1"/>
</dbReference>
<evidence type="ECO:0000313" key="2">
    <source>
        <dbReference type="EMBL" id="RGL09721.1"/>
    </source>
</evidence>
<dbReference type="SFLD" id="SFLDG01129">
    <property type="entry name" value="C1.5:_HAD__Beta-PGM__Phosphata"/>
    <property type="match status" value="1"/>
</dbReference>
<gene>
    <name evidence="2" type="ORF">DXC81_07500</name>
</gene>
<dbReference type="InterPro" id="IPR051540">
    <property type="entry name" value="S-2-haloacid_dehalogenase"/>
</dbReference>
<dbReference type="SFLD" id="SFLDS00003">
    <property type="entry name" value="Haloacid_Dehalogenase"/>
    <property type="match status" value="1"/>
</dbReference>
<protein>
    <submittedName>
        <fullName evidence="2">HAD family hydrolase</fullName>
    </submittedName>
</protein>
<dbReference type="Gene3D" id="3.40.50.1000">
    <property type="entry name" value="HAD superfamily/HAD-like"/>
    <property type="match status" value="1"/>
</dbReference>
<sequence length="257" mass="28274">MLKAVVFDMDDTLLSINLSAFIAVFARDEAALLADIARKSQLSMFATFGAALYALNNGERNDDDTNLAFFQKQVERRCGVPLSDPVIADVLTYYEREILPGKNDGIINARPREGAREAIDAVASRGLRCALLTNPSFSRACIECRMGWGDMLGMPFELVTTMENSTRCKPSADYYLASIAKMGLEPQEVLMVGNDPRRDFPSPDCGIQTAYVGNGTPVRATWAGSMAKFADSFNEIEERFYERREQAAAANAHASNV</sequence>
<evidence type="ECO:0000256" key="1">
    <source>
        <dbReference type="ARBA" id="ARBA00022801"/>
    </source>
</evidence>
<dbReference type="InterPro" id="IPR006439">
    <property type="entry name" value="HAD-SF_hydro_IA"/>
</dbReference>
<dbReference type="RefSeq" id="WP_117679855.1">
    <property type="nucleotide sequence ID" value="NZ_QSRJ01000008.1"/>
</dbReference>
<proteinExistence type="predicted"/>
<dbReference type="Pfam" id="PF00702">
    <property type="entry name" value="Hydrolase"/>
    <property type="match status" value="1"/>
</dbReference>
<accession>A0A3E4QRL5</accession>
<comment type="caution">
    <text evidence="2">The sequence shown here is derived from an EMBL/GenBank/DDBJ whole genome shotgun (WGS) entry which is preliminary data.</text>
</comment>